<evidence type="ECO:0000313" key="1">
    <source>
        <dbReference type="EMBL" id="CAF4770016.1"/>
    </source>
</evidence>
<feature type="non-terminal residue" evidence="1">
    <location>
        <position position="1"/>
    </location>
</feature>
<dbReference type="AlphaFoldDB" id="A0A821MNX1"/>
<reference evidence="1" key="1">
    <citation type="submission" date="2021-02" db="EMBL/GenBank/DDBJ databases">
        <authorList>
            <person name="Nowell W R."/>
        </authorList>
    </citation>
    <scope>NUCLEOTIDE SEQUENCE</scope>
</reference>
<gene>
    <name evidence="1" type="ORF">UJA718_LOCUS39861</name>
</gene>
<keyword evidence="2" id="KW-1185">Reference proteome</keyword>
<dbReference type="Proteomes" id="UP000663873">
    <property type="component" value="Unassembled WGS sequence"/>
</dbReference>
<accession>A0A821MNX1</accession>
<comment type="caution">
    <text evidence="1">The sequence shown here is derived from an EMBL/GenBank/DDBJ whole genome shotgun (WGS) entry which is preliminary data.</text>
</comment>
<organism evidence="1 2">
    <name type="scientific">Rotaria socialis</name>
    <dbReference type="NCBI Taxonomy" id="392032"/>
    <lineage>
        <taxon>Eukaryota</taxon>
        <taxon>Metazoa</taxon>
        <taxon>Spiralia</taxon>
        <taxon>Gnathifera</taxon>
        <taxon>Rotifera</taxon>
        <taxon>Eurotatoria</taxon>
        <taxon>Bdelloidea</taxon>
        <taxon>Philodinida</taxon>
        <taxon>Philodinidae</taxon>
        <taxon>Rotaria</taxon>
    </lineage>
</organism>
<sequence length="76" mass="8786">ISIYVLGDVYFDIDTRPDNYTNASLIIGVEVEGSTSKQNFVRPVQLCSWRLAGKSNHLVLNRMKDRQYRKTHQEIS</sequence>
<protein>
    <submittedName>
        <fullName evidence="1">Uncharacterized protein</fullName>
    </submittedName>
</protein>
<proteinExistence type="predicted"/>
<name>A0A821MNX1_9BILA</name>
<evidence type="ECO:0000313" key="2">
    <source>
        <dbReference type="Proteomes" id="UP000663873"/>
    </source>
</evidence>
<dbReference type="EMBL" id="CAJOBP010042958">
    <property type="protein sequence ID" value="CAF4770016.1"/>
    <property type="molecule type" value="Genomic_DNA"/>
</dbReference>